<dbReference type="EMBL" id="SMLM01000001">
    <property type="protein sequence ID" value="TFZ06006.1"/>
    <property type="molecule type" value="Genomic_DNA"/>
</dbReference>
<accession>A0A4Z0C362</accession>
<dbReference type="RefSeq" id="WP_135262092.1">
    <property type="nucleotide sequence ID" value="NZ_SMLM01000001.1"/>
</dbReference>
<keyword evidence="3 5" id="KW-0067">ATP-binding</keyword>
<dbReference type="GO" id="GO:0022857">
    <property type="term" value="F:transmembrane transporter activity"/>
    <property type="evidence" value="ECO:0007669"/>
    <property type="project" value="TreeGrafter"/>
</dbReference>
<dbReference type="InterPro" id="IPR027417">
    <property type="entry name" value="P-loop_NTPase"/>
</dbReference>
<dbReference type="Proteomes" id="UP000298180">
    <property type="component" value="Unassembled WGS sequence"/>
</dbReference>
<evidence type="ECO:0000256" key="1">
    <source>
        <dbReference type="ARBA" id="ARBA00022475"/>
    </source>
</evidence>
<evidence type="ECO:0000313" key="5">
    <source>
        <dbReference type="EMBL" id="TFZ06006.1"/>
    </source>
</evidence>
<dbReference type="InterPro" id="IPR003439">
    <property type="entry name" value="ABC_transporter-like_ATP-bd"/>
</dbReference>
<feature type="domain" description="ABC transporter" evidence="4">
    <location>
        <begin position="2"/>
        <end position="217"/>
    </location>
</feature>
<dbReference type="GO" id="GO:0005886">
    <property type="term" value="C:plasma membrane"/>
    <property type="evidence" value="ECO:0007669"/>
    <property type="project" value="TreeGrafter"/>
</dbReference>
<sequence>MIRTRFLAFAYPGAAPLRFEDVDVPQGGTLLLQGRSGTGKSTWLSLVAALRVPSQGDLVVAGQDLRALPALRRDQWRGRHVGFLPQKLHLSEALTVAGNLDLVFFAAGLPRQPQRTAQALEALGIAALARRRPSQLSGGEAQRAALARAVLLSPRVILADEPTASLDDEAAAAAIALLREAAERCGATLVIATHDRRVRDALPQAQQLRLDEARAVA</sequence>
<evidence type="ECO:0000256" key="2">
    <source>
        <dbReference type="ARBA" id="ARBA00022741"/>
    </source>
</evidence>
<dbReference type="OrthoDB" id="8905165at2"/>
<comment type="caution">
    <text evidence="5">The sequence shown here is derived from an EMBL/GenBank/DDBJ whole genome shotgun (WGS) entry which is preliminary data.</text>
</comment>
<keyword evidence="1" id="KW-1003">Cell membrane</keyword>
<dbReference type="SUPFAM" id="SSF52540">
    <property type="entry name" value="P-loop containing nucleoside triphosphate hydrolases"/>
    <property type="match status" value="1"/>
</dbReference>
<evidence type="ECO:0000256" key="3">
    <source>
        <dbReference type="ARBA" id="ARBA00022840"/>
    </source>
</evidence>
<dbReference type="SMART" id="SM00382">
    <property type="entry name" value="AAA"/>
    <property type="match status" value="1"/>
</dbReference>
<dbReference type="Pfam" id="PF00005">
    <property type="entry name" value="ABC_tran"/>
    <property type="match status" value="1"/>
</dbReference>
<dbReference type="PANTHER" id="PTHR24220">
    <property type="entry name" value="IMPORT ATP-BINDING PROTEIN"/>
    <property type="match status" value="1"/>
</dbReference>
<organism evidence="5 6">
    <name type="scientific">Ramlibacter henchirensis</name>
    <dbReference type="NCBI Taxonomy" id="204072"/>
    <lineage>
        <taxon>Bacteria</taxon>
        <taxon>Pseudomonadati</taxon>
        <taxon>Pseudomonadota</taxon>
        <taxon>Betaproteobacteria</taxon>
        <taxon>Burkholderiales</taxon>
        <taxon>Comamonadaceae</taxon>
        <taxon>Ramlibacter</taxon>
    </lineage>
</organism>
<dbReference type="GO" id="GO:0016887">
    <property type="term" value="F:ATP hydrolysis activity"/>
    <property type="evidence" value="ECO:0007669"/>
    <property type="project" value="InterPro"/>
</dbReference>
<keyword evidence="2" id="KW-0547">Nucleotide-binding</keyword>
<name>A0A4Z0C362_9BURK</name>
<dbReference type="InterPro" id="IPR017871">
    <property type="entry name" value="ABC_transporter-like_CS"/>
</dbReference>
<dbReference type="InterPro" id="IPR003593">
    <property type="entry name" value="AAA+_ATPase"/>
</dbReference>
<gene>
    <name evidence="5" type="ORF">EZ313_04985</name>
</gene>
<evidence type="ECO:0000259" key="4">
    <source>
        <dbReference type="PROSITE" id="PS50893"/>
    </source>
</evidence>
<dbReference type="PANTHER" id="PTHR24220:SF611">
    <property type="entry name" value="ATP-BINDING COMPONENT OF ABC TRANSPORTER-RELATED"/>
    <property type="match status" value="1"/>
</dbReference>
<keyword evidence="1" id="KW-0472">Membrane</keyword>
<evidence type="ECO:0000313" key="6">
    <source>
        <dbReference type="Proteomes" id="UP000298180"/>
    </source>
</evidence>
<keyword evidence="6" id="KW-1185">Reference proteome</keyword>
<dbReference type="GO" id="GO:0005524">
    <property type="term" value="F:ATP binding"/>
    <property type="evidence" value="ECO:0007669"/>
    <property type="project" value="UniProtKB-KW"/>
</dbReference>
<protein>
    <submittedName>
        <fullName evidence="5">ATP-binding cassette domain-containing protein</fullName>
    </submittedName>
</protein>
<dbReference type="PROSITE" id="PS00211">
    <property type="entry name" value="ABC_TRANSPORTER_1"/>
    <property type="match status" value="1"/>
</dbReference>
<dbReference type="PROSITE" id="PS50893">
    <property type="entry name" value="ABC_TRANSPORTER_2"/>
    <property type="match status" value="1"/>
</dbReference>
<dbReference type="AlphaFoldDB" id="A0A4Z0C362"/>
<reference evidence="5 6" key="1">
    <citation type="submission" date="2019-03" db="EMBL/GenBank/DDBJ databases">
        <title>Ramlibacter henchirensis DSM 14656, whole genome shotgun sequence.</title>
        <authorList>
            <person name="Zhang X."/>
            <person name="Feng G."/>
            <person name="Zhu H."/>
        </authorList>
    </citation>
    <scope>NUCLEOTIDE SEQUENCE [LARGE SCALE GENOMIC DNA]</scope>
    <source>
        <strain evidence="5 6">DSM 14656</strain>
    </source>
</reference>
<proteinExistence type="predicted"/>
<dbReference type="InterPro" id="IPR015854">
    <property type="entry name" value="ABC_transpr_LolD-like"/>
</dbReference>
<dbReference type="Gene3D" id="3.40.50.300">
    <property type="entry name" value="P-loop containing nucleotide triphosphate hydrolases"/>
    <property type="match status" value="1"/>
</dbReference>